<keyword evidence="2" id="KW-1185">Reference proteome</keyword>
<dbReference type="RefSeq" id="WP_338251303.1">
    <property type="nucleotide sequence ID" value="NZ_AP028907.1"/>
</dbReference>
<gene>
    <name evidence="1" type="ORF">PABY_03490</name>
</gene>
<evidence type="ECO:0000313" key="1">
    <source>
        <dbReference type="EMBL" id="BES80782.1"/>
    </source>
</evidence>
<sequence length="195" mass="22354">MTATKQDTTLEKEFKHLKIAVMHHLARMYSGNNAWAITAWPIEKLAGENLGERYSTTLENLRKNLYHYLSEIGAEWTEADEETGGFNILLPGTYMEAAKALQSLWLSLHLVYMTSANEPKHFPDPTDLYTLYESYIETTKRLLYSNLTFKQANTWLETASYIALLNNPILPDLFELLMLEKPIAAIISALALYMR</sequence>
<protein>
    <submittedName>
        <fullName evidence="1">Uncharacterized protein</fullName>
    </submittedName>
</protein>
<accession>A0ABN6ZS90</accession>
<proteinExistence type="predicted"/>
<organism evidence="1 2">
    <name type="scientific">Pyrodictium abyssi</name>
    <dbReference type="NCBI Taxonomy" id="54256"/>
    <lineage>
        <taxon>Archaea</taxon>
        <taxon>Thermoproteota</taxon>
        <taxon>Thermoprotei</taxon>
        <taxon>Desulfurococcales</taxon>
        <taxon>Pyrodictiaceae</taxon>
        <taxon>Pyrodictium</taxon>
    </lineage>
</organism>
<dbReference type="EMBL" id="AP028907">
    <property type="protein sequence ID" value="BES80782.1"/>
    <property type="molecule type" value="Genomic_DNA"/>
</dbReference>
<evidence type="ECO:0000313" key="2">
    <source>
        <dbReference type="Proteomes" id="UP001341135"/>
    </source>
</evidence>
<name>A0ABN6ZS90_9CREN</name>
<dbReference type="Proteomes" id="UP001341135">
    <property type="component" value="Chromosome"/>
</dbReference>
<dbReference type="GeneID" id="89288378"/>
<reference evidence="1 2" key="1">
    <citation type="submission" date="2023-09" db="EMBL/GenBank/DDBJ databases">
        <title>Pyrofollis japonicus gen. nov. sp. nov., a novel member of the family Pyrodictiaceae isolated from the Iheya North hydrothermal field.</title>
        <authorList>
            <person name="Miyazaki U."/>
            <person name="Sanari M."/>
            <person name="Tame A."/>
            <person name="Kitajima M."/>
            <person name="Okamoto A."/>
            <person name="Sawayama S."/>
            <person name="Miyazaki J."/>
            <person name="Takai K."/>
            <person name="Nakagawa S."/>
        </authorList>
    </citation>
    <scope>NUCLEOTIDE SEQUENCE [LARGE SCALE GENOMIC DNA]</scope>
    <source>
        <strain evidence="1 2">AV2</strain>
    </source>
</reference>